<dbReference type="GO" id="GO:0003735">
    <property type="term" value="F:structural constituent of ribosome"/>
    <property type="evidence" value="ECO:0007669"/>
    <property type="project" value="InterPro"/>
</dbReference>
<evidence type="ECO:0000256" key="4">
    <source>
        <dbReference type="ARBA" id="ARBA00022980"/>
    </source>
</evidence>
<dbReference type="SUPFAM" id="SSF54814">
    <property type="entry name" value="Prokaryotic type KH domain (KH-domain type II)"/>
    <property type="match status" value="1"/>
</dbReference>
<dbReference type="GO" id="GO:0003729">
    <property type="term" value="F:mRNA binding"/>
    <property type="evidence" value="ECO:0007669"/>
    <property type="project" value="UniProtKB-UniRule"/>
</dbReference>
<dbReference type="NCBIfam" id="TIGR01009">
    <property type="entry name" value="rpsC_bact"/>
    <property type="match status" value="1"/>
</dbReference>
<evidence type="ECO:0000256" key="3">
    <source>
        <dbReference type="ARBA" id="ARBA00022884"/>
    </source>
</evidence>
<proteinExistence type="inferred from homology"/>
<dbReference type="PROSITE" id="PS00548">
    <property type="entry name" value="RIBOSOMAL_S3"/>
    <property type="match status" value="1"/>
</dbReference>
<dbReference type="EMBL" id="MHLB01000028">
    <property type="protein sequence ID" value="OGZ01903.1"/>
    <property type="molecule type" value="Genomic_DNA"/>
</dbReference>
<dbReference type="GO" id="GO:0006412">
    <property type="term" value="P:translation"/>
    <property type="evidence" value="ECO:0007669"/>
    <property type="project" value="UniProtKB-UniRule"/>
</dbReference>
<evidence type="ECO:0000259" key="10">
    <source>
        <dbReference type="PROSITE" id="PS50823"/>
    </source>
</evidence>
<name>A0A1G2CKG9_9BACT</name>
<comment type="subunit">
    <text evidence="8">Part of the 30S ribosomal subunit. Forms a tight complex with proteins S10 and S14.</text>
</comment>
<dbReference type="CDD" id="cd02412">
    <property type="entry name" value="KH-II_30S_S3"/>
    <property type="match status" value="1"/>
</dbReference>
<evidence type="ECO:0000256" key="6">
    <source>
        <dbReference type="ARBA" id="ARBA00024998"/>
    </source>
</evidence>
<evidence type="ECO:0000256" key="7">
    <source>
        <dbReference type="ARBA" id="ARBA00035257"/>
    </source>
</evidence>
<keyword evidence="4 8" id="KW-0689">Ribosomal protein</keyword>
<evidence type="ECO:0000313" key="11">
    <source>
        <dbReference type="EMBL" id="OGZ01903.1"/>
    </source>
</evidence>
<evidence type="ECO:0000256" key="5">
    <source>
        <dbReference type="ARBA" id="ARBA00023274"/>
    </source>
</evidence>
<dbReference type="Gene3D" id="3.30.300.20">
    <property type="match status" value="1"/>
</dbReference>
<keyword evidence="2 8" id="KW-0699">rRNA-binding</keyword>
<comment type="similarity">
    <text evidence="1 8 9">Belongs to the universal ribosomal protein uS3 family.</text>
</comment>
<keyword evidence="3 8" id="KW-0694">RNA-binding</keyword>
<sequence>MGQKINPISLRVGGTRGWVSRWFFPAKNNVATGKYPYAKLLEEDEVVRRIIKKKIAQAGVSAIEIDRTSNNLRVLIKAARPGFIIGQGGKGIEDLNKAIVAGLKKLRGTESKMKKGGMSLSVNVEELKRSEISAPHVAQQMAWDLEKRMPFRRTMKKYIDQIMQNKEVQGAKMLCGGRLDGAEIARHESTKRGRLPLQTLRTDIDYGTATAFTTFGTVGIKVWIYKGEVFKSSADNESAAKKRMGRQSYS</sequence>
<dbReference type="HAMAP" id="MF_01309_B">
    <property type="entry name" value="Ribosomal_uS3_B"/>
    <property type="match status" value="1"/>
</dbReference>
<reference evidence="11 12" key="1">
    <citation type="journal article" date="2016" name="Nat. Commun.">
        <title>Thousands of microbial genomes shed light on interconnected biogeochemical processes in an aquifer system.</title>
        <authorList>
            <person name="Anantharaman K."/>
            <person name="Brown C.T."/>
            <person name="Hug L.A."/>
            <person name="Sharon I."/>
            <person name="Castelle C.J."/>
            <person name="Probst A.J."/>
            <person name="Thomas B.C."/>
            <person name="Singh A."/>
            <person name="Wilkins M.J."/>
            <person name="Karaoz U."/>
            <person name="Brodie E.L."/>
            <person name="Williams K.H."/>
            <person name="Hubbard S.S."/>
            <person name="Banfield J.F."/>
        </authorList>
    </citation>
    <scope>NUCLEOTIDE SEQUENCE [LARGE SCALE GENOMIC DNA]</scope>
</reference>
<dbReference type="FunFam" id="3.30.300.20:FF:000001">
    <property type="entry name" value="30S ribosomal protein S3"/>
    <property type="match status" value="1"/>
</dbReference>
<comment type="function">
    <text evidence="6 8">Binds the lower part of the 30S subunit head. Binds mRNA in the 70S ribosome, positioning it for translation.</text>
</comment>
<dbReference type="InterPro" id="IPR015946">
    <property type="entry name" value="KH_dom-like_a/b"/>
</dbReference>
<dbReference type="Pfam" id="PF07650">
    <property type="entry name" value="KH_2"/>
    <property type="match status" value="1"/>
</dbReference>
<dbReference type="AlphaFoldDB" id="A0A1G2CKG9"/>
<dbReference type="Proteomes" id="UP000178348">
    <property type="component" value="Unassembled WGS sequence"/>
</dbReference>
<feature type="domain" description="KH type-2" evidence="10">
    <location>
        <begin position="47"/>
        <end position="128"/>
    </location>
</feature>
<dbReference type="GO" id="GO:0022627">
    <property type="term" value="C:cytosolic small ribosomal subunit"/>
    <property type="evidence" value="ECO:0007669"/>
    <property type="project" value="TreeGrafter"/>
</dbReference>
<protein>
    <recommendedName>
        <fullName evidence="7 8">Small ribosomal subunit protein uS3</fullName>
    </recommendedName>
</protein>
<dbReference type="InterPro" id="IPR057258">
    <property type="entry name" value="Ribosomal_uS3"/>
</dbReference>
<organism evidence="11 12">
    <name type="scientific">Candidatus Liptonbacteria bacterium RIFCSPLOWO2_01_FULL_53_13</name>
    <dbReference type="NCBI Taxonomy" id="1798651"/>
    <lineage>
        <taxon>Bacteria</taxon>
        <taxon>Candidatus Liptoniibacteriota</taxon>
    </lineage>
</organism>
<accession>A0A1G2CKG9</accession>
<dbReference type="InterPro" id="IPR018280">
    <property type="entry name" value="Ribosomal_uS3_CS"/>
</dbReference>
<evidence type="ECO:0000313" key="12">
    <source>
        <dbReference type="Proteomes" id="UP000178348"/>
    </source>
</evidence>
<dbReference type="Pfam" id="PF00189">
    <property type="entry name" value="Ribosomal_S3_C"/>
    <property type="match status" value="1"/>
</dbReference>
<dbReference type="InterPro" id="IPR005704">
    <property type="entry name" value="Ribosomal_uS3_bac-typ"/>
</dbReference>
<dbReference type="PANTHER" id="PTHR11760">
    <property type="entry name" value="30S/40S RIBOSOMAL PROTEIN S3"/>
    <property type="match status" value="1"/>
</dbReference>
<comment type="caution">
    <text evidence="11">The sequence shown here is derived from an EMBL/GenBank/DDBJ whole genome shotgun (WGS) entry which is preliminary data.</text>
</comment>
<dbReference type="InterPro" id="IPR036419">
    <property type="entry name" value="Ribosomal_S3_C_sf"/>
</dbReference>
<dbReference type="InterPro" id="IPR004044">
    <property type="entry name" value="KH_dom_type_2"/>
</dbReference>
<gene>
    <name evidence="8" type="primary">rpsC</name>
    <name evidence="11" type="ORF">A2946_02600</name>
</gene>
<evidence type="ECO:0000256" key="2">
    <source>
        <dbReference type="ARBA" id="ARBA00022730"/>
    </source>
</evidence>
<evidence type="ECO:0000256" key="8">
    <source>
        <dbReference type="HAMAP-Rule" id="MF_01309"/>
    </source>
</evidence>
<dbReference type="PANTHER" id="PTHR11760:SF19">
    <property type="entry name" value="SMALL RIBOSOMAL SUBUNIT PROTEIN US3C"/>
    <property type="match status" value="1"/>
</dbReference>
<evidence type="ECO:0000256" key="1">
    <source>
        <dbReference type="ARBA" id="ARBA00010761"/>
    </source>
</evidence>
<dbReference type="PROSITE" id="PS50823">
    <property type="entry name" value="KH_TYPE_2"/>
    <property type="match status" value="1"/>
</dbReference>
<dbReference type="InterPro" id="IPR001351">
    <property type="entry name" value="Ribosomal_uS3_C"/>
</dbReference>
<dbReference type="Gene3D" id="3.30.1140.32">
    <property type="entry name" value="Ribosomal protein S3, C-terminal domain"/>
    <property type="match status" value="1"/>
</dbReference>
<dbReference type="GO" id="GO:0019843">
    <property type="term" value="F:rRNA binding"/>
    <property type="evidence" value="ECO:0007669"/>
    <property type="project" value="UniProtKB-UniRule"/>
</dbReference>
<dbReference type="SUPFAM" id="SSF54821">
    <property type="entry name" value="Ribosomal protein S3 C-terminal domain"/>
    <property type="match status" value="1"/>
</dbReference>
<evidence type="ECO:0000256" key="9">
    <source>
        <dbReference type="RuleBase" id="RU003624"/>
    </source>
</evidence>
<dbReference type="InterPro" id="IPR009019">
    <property type="entry name" value="KH_sf_prok-type"/>
</dbReference>
<keyword evidence="5 8" id="KW-0687">Ribonucleoprotein</keyword>